<dbReference type="RefSeq" id="XP_022403786.1">
    <property type="nucleotide sequence ID" value="XM_022543245.1"/>
</dbReference>
<dbReference type="Gene3D" id="1.10.600.10">
    <property type="entry name" value="Farnesyl Diphosphate Synthase"/>
    <property type="match status" value="1"/>
</dbReference>
<dbReference type="Proteomes" id="UP000184300">
    <property type="component" value="Unassembled WGS sequence"/>
</dbReference>
<reference evidence="2" key="1">
    <citation type="journal article" date="2017" name="Genome Biol.">
        <title>Comparative genomics reveals high biological diversity and specific adaptations in the industrially and medically important fungal genus Aspergillus.</title>
        <authorList>
            <person name="de Vries R.P."/>
            <person name="Riley R."/>
            <person name="Wiebenga A."/>
            <person name="Aguilar-Osorio G."/>
            <person name="Amillis S."/>
            <person name="Uchima C.A."/>
            <person name="Anderluh G."/>
            <person name="Asadollahi M."/>
            <person name="Askin M."/>
            <person name="Barry K."/>
            <person name="Battaglia E."/>
            <person name="Bayram O."/>
            <person name="Benocci T."/>
            <person name="Braus-Stromeyer S.A."/>
            <person name="Caldana C."/>
            <person name="Canovas D."/>
            <person name="Cerqueira G.C."/>
            <person name="Chen F."/>
            <person name="Chen W."/>
            <person name="Choi C."/>
            <person name="Clum A."/>
            <person name="Dos Santos R.A."/>
            <person name="Damasio A.R."/>
            <person name="Diallinas G."/>
            <person name="Emri T."/>
            <person name="Fekete E."/>
            <person name="Flipphi M."/>
            <person name="Freyberg S."/>
            <person name="Gallo A."/>
            <person name="Gournas C."/>
            <person name="Habgood R."/>
            <person name="Hainaut M."/>
            <person name="Harispe M.L."/>
            <person name="Henrissat B."/>
            <person name="Hilden K.S."/>
            <person name="Hope R."/>
            <person name="Hossain A."/>
            <person name="Karabika E."/>
            <person name="Karaffa L."/>
            <person name="Karanyi Z."/>
            <person name="Krasevec N."/>
            <person name="Kuo A."/>
            <person name="Kusch H."/>
            <person name="LaButti K."/>
            <person name="Lagendijk E.L."/>
            <person name="Lapidus A."/>
            <person name="Levasseur A."/>
            <person name="Lindquist E."/>
            <person name="Lipzen A."/>
            <person name="Logrieco A.F."/>
            <person name="MacCabe A."/>
            <person name="Maekelae M.R."/>
            <person name="Malavazi I."/>
            <person name="Melin P."/>
            <person name="Meyer V."/>
            <person name="Mielnichuk N."/>
            <person name="Miskei M."/>
            <person name="Molnar A.P."/>
            <person name="Mule G."/>
            <person name="Ngan C.Y."/>
            <person name="Orejas M."/>
            <person name="Orosz E."/>
            <person name="Ouedraogo J.P."/>
            <person name="Overkamp K.M."/>
            <person name="Park H.-S."/>
            <person name="Perrone G."/>
            <person name="Piumi F."/>
            <person name="Punt P.J."/>
            <person name="Ram A.F."/>
            <person name="Ramon A."/>
            <person name="Rauscher S."/>
            <person name="Record E."/>
            <person name="Riano-Pachon D.M."/>
            <person name="Robert V."/>
            <person name="Roehrig J."/>
            <person name="Ruller R."/>
            <person name="Salamov A."/>
            <person name="Salih N.S."/>
            <person name="Samson R.A."/>
            <person name="Sandor E."/>
            <person name="Sanguinetti M."/>
            <person name="Schuetze T."/>
            <person name="Sepcic K."/>
            <person name="Shelest E."/>
            <person name="Sherlock G."/>
            <person name="Sophianopoulou V."/>
            <person name="Squina F.M."/>
            <person name="Sun H."/>
            <person name="Susca A."/>
            <person name="Todd R.B."/>
            <person name="Tsang A."/>
            <person name="Unkles S.E."/>
            <person name="van de Wiele N."/>
            <person name="van Rossen-Uffink D."/>
            <person name="Oliveira J.V."/>
            <person name="Vesth T.C."/>
            <person name="Visser J."/>
            <person name="Yu J.-H."/>
            <person name="Zhou M."/>
            <person name="Andersen M.R."/>
            <person name="Archer D.B."/>
            <person name="Baker S.E."/>
            <person name="Benoit I."/>
            <person name="Brakhage A.A."/>
            <person name="Braus G.H."/>
            <person name="Fischer R."/>
            <person name="Frisvad J.C."/>
            <person name="Goldman G.H."/>
            <person name="Houbraken J."/>
            <person name="Oakley B."/>
            <person name="Pocsi I."/>
            <person name="Scazzocchio C."/>
            <person name="Seiboth B."/>
            <person name="vanKuyk P.A."/>
            <person name="Wortman J."/>
            <person name="Dyer P.S."/>
            <person name="Grigoriev I.V."/>
        </authorList>
    </citation>
    <scope>NUCLEOTIDE SEQUENCE [LARGE SCALE GENOMIC DNA]</scope>
    <source>
        <strain evidence="2">CBS 516.65</strain>
    </source>
</reference>
<proteinExistence type="predicted"/>
<dbReference type="OrthoDB" id="6921389at2759"/>
<dbReference type="InterPro" id="IPR008949">
    <property type="entry name" value="Isoprenoid_synthase_dom_sf"/>
</dbReference>
<evidence type="ECO:0000313" key="2">
    <source>
        <dbReference type="Proteomes" id="UP000184300"/>
    </source>
</evidence>
<dbReference type="AlphaFoldDB" id="A0A1L9VT60"/>
<organism evidence="1 2">
    <name type="scientific">Aspergillus glaucus CBS 516.65</name>
    <dbReference type="NCBI Taxonomy" id="1160497"/>
    <lineage>
        <taxon>Eukaryota</taxon>
        <taxon>Fungi</taxon>
        <taxon>Dikarya</taxon>
        <taxon>Ascomycota</taxon>
        <taxon>Pezizomycotina</taxon>
        <taxon>Eurotiomycetes</taxon>
        <taxon>Eurotiomycetidae</taxon>
        <taxon>Eurotiales</taxon>
        <taxon>Aspergillaceae</taxon>
        <taxon>Aspergillus</taxon>
        <taxon>Aspergillus subgen. Aspergillus</taxon>
    </lineage>
</organism>
<keyword evidence="2" id="KW-1185">Reference proteome</keyword>
<gene>
    <name evidence="1" type="ORF">ASPGLDRAFT_23141</name>
</gene>
<dbReference type="VEuPathDB" id="FungiDB:ASPGLDRAFT_23141"/>
<dbReference type="EMBL" id="KV878891">
    <property type="protein sequence ID" value="OJJ87097.1"/>
    <property type="molecule type" value="Genomic_DNA"/>
</dbReference>
<evidence type="ECO:0000313" key="1">
    <source>
        <dbReference type="EMBL" id="OJJ87097.1"/>
    </source>
</evidence>
<name>A0A1L9VT60_ASPGL</name>
<protein>
    <submittedName>
        <fullName evidence="1">Uncharacterized protein</fullName>
    </submittedName>
</protein>
<accession>A0A1L9VT60</accession>
<dbReference type="GeneID" id="34459506"/>
<sequence>MTTLTSLPLITLSRKVSEDLDERKYSLMLIHVMQTQPEKNVLLCNIMAQRQKKGRISDDHKCIVLEQFKQSRNMDFTLVALQKLQAEIGKEVKVIAHNRGTKDTLEPLLSVLEV</sequence>
<dbReference type="SUPFAM" id="SSF48576">
    <property type="entry name" value="Terpenoid synthases"/>
    <property type="match status" value="1"/>
</dbReference>